<organism evidence="8 9">
    <name type="scientific">Aspergillus terreus</name>
    <dbReference type="NCBI Taxonomy" id="33178"/>
    <lineage>
        <taxon>Eukaryota</taxon>
        <taxon>Fungi</taxon>
        <taxon>Dikarya</taxon>
        <taxon>Ascomycota</taxon>
        <taxon>Pezizomycotina</taxon>
        <taxon>Eurotiomycetes</taxon>
        <taxon>Eurotiomycetidae</taxon>
        <taxon>Eurotiales</taxon>
        <taxon>Aspergillaceae</taxon>
        <taxon>Aspergillus</taxon>
        <taxon>Aspergillus subgen. Circumdati</taxon>
    </lineage>
</organism>
<keyword evidence="3" id="KW-0158">Chromosome</keyword>
<keyword evidence="9" id="KW-1185">Reference proteome</keyword>
<gene>
    <name evidence="8" type="ORF">ATEIFO6365_0015019400</name>
</gene>
<comment type="similarity">
    <text evidence="7">Belongs to the CENP-W/WIP1 family.</text>
</comment>
<name>A0A5M3ZE88_ASPTE</name>
<proteinExistence type="inferred from homology"/>
<protein>
    <submittedName>
        <fullName evidence="8">Histone-fold-domain-containing protein new1</fullName>
    </submittedName>
</protein>
<evidence type="ECO:0000313" key="9">
    <source>
        <dbReference type="Proteomes" id="UP000452235"/>
    </source>
</evidence>
<evidence type="ECO:0000256" key="3">
    <source>
        <dbReference type="ARBA" id="ARBA00022454"/>
    </source>
</evidence>
<dbReference type="InterPro" id="IPR052484">
    <property type="entry name" value="CENP-W/WIP1"/>
</dbReference>
<dbReference type="AlphaFoldDB" id="A0A5M3ZE88"/>
<dbReference type="GO" id="GO:0007059">
    <property type="term" value="P:chromosome segregation"/>
    <property type="evidence" value="ECO:0007669"/>
    <property type="project" value="TreeGrafter"/>
</dbReference>
<dbReference type="GO" id="GO:0046982">
    <property type="term" value="F:protein heterodimerization activity"/>
    <property type="evidence" value="ECO:0007669"/>
    <property type="project" value="InterPro"/>
</dbReference>
<dbReference type="Proteomes" id="UP000452235">
    <property type="component" value="Unassembled WGS sequence"/>
</dbReference>
<evidence type="ECO:0000256" key="4">
    <source>
        <dbReference type="ARBA" id="ARBA00022838"/>
    </source>
</evidence>
<dbReference type="PANTHER" id="PTHR34832:SF1">
    <property type="entry name" value="CENTROMERE PROTEIN W"/>
    <property type="match status" value="1"/>
</dbReference>
<evidence type="ECO:0000256" key="7">
    <source>
        <dbReference type="ARBA" id="ARBA00038432"/>
    </source>
</evidence>
<evidence type="ECO:0000313" key="8">
    <source>
        <dbReference type="EMBL" id="GFF21622.1"/>
    </source>
</evidence>
<dbReference type="Gene3D" id="1.10.20.10">
    <property type="entry name" value="Histone, subunit A"/>
    <property type="match status" value="1"/>
</dbReference>
<dbReference type="PANTHER" id="PTHR34832">
    <property type="entry name" value="CENTROMERE PROTEIN W"/>
    <property type="match status" value="1"/>
</dbReference>
<reference evidence="8 9" key="1">
    <citation type="submission" date="2020-01" db="EMBL/GenBank/DDBJ databases">
        <title>Aspergillus terreus IFO 6365 whole genome shotgun sequence.</title>
        <authorList>
            <person name="Kanamasa S."/>
            <person name="Takahashi H."/>
        </authorList>
    </citation>
    <scope>NUCLEOTIDE SEQUENCE [LARGE SCALE GENOMIC DNA]</scope>
    <source>
        <strain evidence="8 9">IFO 6365</strain>
    </source>
</reference>
<evidence type="ECO:0000256" key="1">
    <source>
        <dbReference type="ARBA" id="ARBA00004123"/>
    </source>
</evidence>
<accession>A0A5M3ZE88</accession>
<dbReference type="GO" id="GO:0000776">
    <property type="term" value="C:kinetochore"/>
    <property type="evidence" value="ECO:0007669"/>
    <property type="project" value="UniProtKB-KW"/>
</dbReference>
<dbReference type="OrthoDB" id="2543597at2759"/>
<dbReference type="EMBL" id="BLJY01000015">
    <property type="protein sequence ID" value="GFF21622.1"/>
    <property type="molecule type" value="Genomic_DNA"/>
</dbReference>
<dbReference type="GO" id="GO:0051382">
    <property type="term" value="P:kinetochore assembly"/>
    <property type="evidence" value="ECO:0007669"/>
    <property type="project" value="TreeGrafter"/>
</dbReference>
<keyword evidence="4" id="KW-0995">Kinetochore</keyword>
<comment type="caution">
    <text evidence="8">The sequence shown here is derived from an EMBL/GenBank/DDBJ whole genome shotgun (WGS) entry which is preliminary data.</text>
</comment>
<evidence type="ECO:0000256" key="2">
    <source>
        <dbReference type="ARBA" id="ARBA00004629"/>
    </source>
</evidence>
<keyword evidence="6" id="KW-0137">Centromere</keyword>
<sequence length="100" mass="11463">MAATQKLYPRATVKRIVKAHSNRNVSKNADILVLPPQVWVMRDAELTQSSTASQIFLDYMLFMQELMREASIRSRKAGEKNISPNAVRKVTERTLRKFKG</sequence>
<evidence type="ECO:0000256" key="6">
    <source>
        <dbReference type="ARBA" id="ARBA00023328"/>
    </source>
</evidence>
<keyword evidence="5" id="KW-0539">Nucleus</keyword>
<evidence type="ECO:0000256" key="5">
    <source>
        <dbReference type="ARBA" id="ARBA00023242"/>
    </source>
</evidence>
<dbReference type="GO" id="GO:0005654">
    <property type="term" value="C:nucleoplasm"/>
    <property type="evidence" value="ECO:0007669"/>
    <property type="project" value="TreeGrafter"/>
</dbReference>
<dbReference type="GO" id="GO:0000278">
    <property type="term" value="P:mitotic cell cycle"/>
    <property type="evidence" value="ECO:0007669"/>
    <property type="project" value="TreeGrafter"/>
</dbReference>
<dbReference type="InterPro" id="IPR009072">
    <property type="entry name" value="Histone-fold"/>
</dbReference>
<dbReference type="CDD" id="cd13732">
    <property type="entry name" value="HFD_CENP-W"/>
    <property type="match status" value="1"/>
</dbReference>
<comment type="subcellular location">
    <subcellularLocation>
        <location evidence="2">Chromosome</location>
        <location evidence="2">Centromere</location>
        <location evidence="2">Kinetochore</location>
    </subcellularLocation>
    <subcellularLocation>
        <location evidence="1">Nucleus</location>
    </subcellularLocation>
</comment>